<evidence type="ECO:0000256" key="1">
    <source>
        <dbReference type="SAM" id="MobiDB-lite"/>
    </source>
</evidence>
<keyword evidence="3" id="KW-1185">Reference proteome</keyword>
<organism evidence="2 3">
    <name type="scientific">Neolecta irregularis (strain DAH-3)</name>
    <dbReference type="NCBI Taxonomy" id="1198029"/>
    <lineage>
        <taxon>Eukaryota</taxon>
        <taxon>Fungi</taxon>
        <taxon>Dikarya</taxon>
        <taxon>Ascomycota</taxon>
        <taxon>Taphrinomycotina</taxon>
        <taxon>Neolectales</taxon>
        <taxon>Neolectaceae</taxon>
        <taxon>Neolecta</taxon>
    </lineage>
</organism>
<comment type="caution">
    <text evidence="2">The sequence shown here is derived from an EMBL/GenBank/DDBJ whole genome shotgun (WGS) entry which is preliminary data.</text>
</comment>
<dbReference type="Proteomes" id="UP000186594">
    <property type="component" value="Unassembled WGS sequence"/>
</dbReference>
<accession>A0A1U7LLX9</accession>
<feature type="region of interest" description="Disordered" evidence="1">
    <location>
        <begin position="77"/>
        <end position="134"/>
    </location>
</feature>
<name>A0A1U7LLX9_NEOID</name>
<proteinExistence type="predicted"/>
<evidence type="ECO:0000313" key="3">
    <source>
        <dbReference type="Proteomes" id="UP000186594"/>
    </source>
</evidence>
<gene>
    <name evidence="2" type="ORF">NEOLI_004147</name>
</gene>
<dbReference type="AlphaFoldDB" id="A0A1U7LLX9"/>
<dbReference type="EMBL" id="LXFE01001377">
    <property type="protein sequence ID" value="OLL23670.1"/>
    <property type="molecule type" value="Genomic_DNA"/>
</dbReference>
<protein>
    <submittedName>
        <fullName evidence="2">Uncharacterized protein</fullName>
    </submittedName>
</protein>
<reference evidence="2 3" key="1">
    <citation type="submission" date="2016-04" db="EMBL/GenBank/DDBJ databases">
        <title>Evolutionary innovation and constraint leading to complex multicellularity in the Ascomycota.</title>
        <authorList>
            <person name="Cisse O."/>
            <person name="Nguyen A."/>
            <person name="Hewitt D.A."/>
            <person name="Jedd G."/>
            <person name="Stajich J.E."/>
        </authorList>
    </citation>
    <scope>NUCLEOTIDE SEQUENCE [LARGE SCALE GENOMIC DNA]</scope>
    <source>
        <strain evidence="2 3">DAH-3</strain>
    </source>
</reference>
<evidence type="ECO:0000313" key="2">
    <source>
        <dbReference type="EMBL" id="OLL23670.1"/>
    </source>
</evidence>
<sequence>MLTLSRDFFEDKLLPEEIVPPDNSKEFYGNSNRLIDKFPREQEKIQVAHVGFRSSRTTGKRKANIVQESLVQWIQKAQPVKKSKRSSSPEPKFILLSSSPTKQDHIERPVQPGSVQRKSLGMRRMKPIQSKSFT</sequence>